<evidence type="ECO:0000256" key="1">
    <source>
        <dbReference type="SAM" id="MobiDB-lite"/>
    </source>
</evidence>
<evidence type="ECO:0000259" key="2">
    <source>
        <dbReference type="Pfam" id="PF00144"/>
    </source>
</evidence>
<feature type="region of interest" description="Disordered" evidence="1">
    <location>
        <begin position="1"/>
        <end position="31"/>
    </location>
</feature>
<dbReference type="Pfam" id="PF17660">
    <property type="entry name" value="BTRD1"/>
    <property type="match status" value="2"/>
</dbReference>
<proteinExistence type="predicted"/>
<dbReference type="InterPro" id="IPR012338">
    <property type="entry name" value="Beta-lactam/transpept-like"/>
</dbReference>
<dbReference type="InterPro" id="IPR049511">
    <property type="entry name" value="PGH-like_rpt"/>
</dbReference>
<name>A0A2S9YN74_9BACT</name>
<protein>
    <submittedName>
        <fullName evidence="3">Beta-lactamase</fullName>
    </submittedName>
</protein>
<accession>A0A2S9YN74</accession>
<dbReference type="OrthoDB" id="5377431at2"/>
<dbReference type="Gene3D" id="3.40.710.10">
    <property type="entry name" value="DD-peptidase/beta-lactamase superfamily"/>
    <property type="match status" value="1"/>
</dbReference>
<dbReference type="PANTHER" id="PTHR46825">
    <property type="entry name" value="D-ALANYL-D-ALANINE-CARBOXYPEPTIDASE/ENDOPEPTIDASE AMPH"/>
    <property type="match status" value="1"/>
</dbReference>
<organism evidence="3 4">
    <name type="scientific">Enhygromyxa salina</name>
    <dbReference type="NCBI Taxonomy" id="215803"/>
    <lineage>
        <taxon>Bacteria</taxon>
        <taxon>Pseudomonadati</taxon>
        <taxon>Myxococcota</taxon>
        <taxon>Polyangia</taxon>
        <taxon>Nannocystales</taxon>
        <taxon>Nannocystaceae</taxon>
        <taxon>Enhygromyxa</taxon>
    </lineage>
</organism>
<gene>
    <name evidence="3" type="ORF">ENSA7_38550</name>
</gene>
<dbReference type="Proteomes" id="UP000238823">
    <property type="component" value="Unassembled WGS sequence"/>
</dbReference>
<reference evidence="3 4" key="1">
    <citation type="submission" date="2018-03" db="EMBL/GenBank/DDBJ databases">
        <title>Draft Genome Sequences of the Obligatory Marine Myxobacteria Enhygromyxa salina SWB007.</title>
        <authorList>
            <person name="Poehlein A."/>
            <person name="Moghaddam J.A."/>
            <person name="Harms H."/>
            <person name="Alanjari M."/>
            <person name="Koenig G.M."/>
            <person name="Daniel R."/>
            <person name="Schaeberle T.F."/>
        </authorList>
    </citation>
    <scope>NUCLEOTIDE SEQUENCE [LARGE SCALE GENOMIC DNA]</scope>
    <source>
        <strain evidence="3 4">SWB007</strain>
    </source>
</reference>
<feature type="region of interest" description="Disordered" evidence="1">
    <location>
        <begin position="668"/>
        <end position="701"/>
    </location>
</feature>
<dbReference type="Pfam" id="PF00144">
    <property type="entry name" value="Beta-lactamase"/>
    <property type="match status" value="1"/>
</dbReference>
<dbReference type="InterPro" id="IPR001466">
    <property type="entry name" value="Beta-lactam-related"/>
</dbReference>
<feature type="domain" description="Beta-lactamase-related" evidence="2">
    <location>
        <begin position="371"/>
        <end position="571"/>
    </location>
</feature>
<evidence type="ECO:0000313" key="3">
    <source>
        <dbReference type="EMBL" id="PRQ06535.1"/>
    </source>
</evidence>
<evidence type="ECO:0000313" key="4">
    <source>
        <dbReference type="Proteomes" id="UP000238823"/>
    </source>
</evidence>
<dbReference type="EMBL" id="PVNL01000074">
    <property type="protein sequence ID" value="PRQ06535.1"/>
    <property type="molecule type" value="Genomic_DNA"/>
</dbReference>
<dbReference type="InterPro" id="IPR050491">
    <property type="entry name" value="AmpC-like"/>
</dbReference>
<dbReference type="AlphaFoldDB" id="A0A2S9YN74"/>
<dbReference type="SUPFAM" id="SSF56601">
    <property type="entry name" value="beta-lactamase/transpeptidase-like"/>
    <property type="match status" value="1"/>
</dbReference>
<dbReference type="RefSeq" id="WP_106090820.1">
    <property type="nucleotide sequence ID" value="NZ_PVNL01000074.1"/>
</dbReference>
<comment type="caution">
    <text evidence="3">The sequence shown here is derived from an EMBL/GenBank/DDBJ whole genome shotgun (WGS) entry which is preliminary data.</text>
</comment>
<feature type="compositionally biased region" description="Pro residues" evidence="1">
    <location>
        <begin position="16"/>
        <end position="29"/>
    </location>
</feature>
<dbReference type="PANTHER" id="PTHR46825:SF9">
    <property type="entry name" value="BETA-LACTAMASE-RELATED DOMAIN-CONTAINING PROTEIN"/>
    <property type="match status" value="1"/>
</dbReference>
<sequence>MPVPQDPFDGEGSDPPGEPDPNLDWPPPLTLGNGLVHDSRYDLHASEYTKTFSAQQLVSGVNWADKFVKDHALKLRNGFRPTQVDAEVSMANNPDGSLELTVLDRSVYVSDDDANYKTEIKTFVFGSVAQEQVLTGGGSSGDPRPTSIDTFALPVGRVGATIAFVYDNSSVAWQMVDGQSQASLMTTEATLADKGYRPISIASRKRNGASEFAAVFVQDGVDPGDWELGVGYDALALSADAPIKWAAGYYPFAGSYEQGSQEWPRFNVLWLKRSPELKLQLRYNMDDITFEGEDAQWRQGGYHLEGACAYQDAGVQRYAGVWVRHDPYLRWQEGIEIDPMDPGYIAKYLPFHQQAILGMTLAGSKVGDFFRPSGTLHIFEGDDLVLNRSYTYAGSTYPETPLNATMALASVAKSITAAATVRESSIKGIPLTAPFAGAAGINGVATMASVPTIADVLRNIGGFAFSPSSYGDHALIDASPYGQYPITGKMMYDYAVLGGHLDITTMLGTAADPDSYWNLLRYTQSQSASPGPRLIYSNSAFSMLGELVRVQSGLSYEAYVRTNFLAPLNLDQDIYPDPGHRSAVENPTLAGLRSYLVNRKHAYNPVDCATDADCGYLACAPMDPNPNCTTPVCGPDNTCTGCATNGTPCNPKWACMADTCVNTVTPLTQSEPTPGPQKAVVSDDSPTWSTNAGPIDPSAPGTAANNRYAGRVYMGGAPLAAGGWHGDGASLGLLMYALTQTGFLMPQAVAAQLWNPAWWNSNGAPGTSWFYGLGWYARGNWVAMAGGTDGSMAIVLHNRAYNITVVYLTNVVGDPFDEFINPLLATNLSQWSQVAGTPQSILGGPFPCLDDMATPQNECTGPFGAY</sequence>